<gene>
    <name evidence="9" type="primary">Th_0</name>
    <name evidence="9" type="ORF">GTO93_0022083</name>
</gene>
<dbReference type="InterPro" id="IPR049321">
    <property type="entry name" value="TH_ACT"/>
</dbReference>
<evidence type="ECO:0000256" key="4">
    <source>
        <dbReference type="ARBA" id="ARBA00023002"/>
    </source>
</evidence>
<feature type="domain" description="Biopterin-dependent aromatic amino acid hydroxylase family profile" evidence="8">
    <location>
        <begin position="446"/>
        <end position="542"/>
    </location>
</feature>
<dbReference type="PANTHER" id="PTHR11473">
    <property type="entry name" value="AROMATIC AMINO ACID HYDROXYLASE"/>
    <property type="match status" value="1"/>
</dbReference>
<dbReference type="PANTHER" id="PTHR11473:SF19">
    <property type="entry name" value="BIOPTERIN-DEPENDENT AROMATIC AMINO ACID HYDROXYLASE FAMILY PROFILE DOMAIN-CONTAINING PROTEIN"/>
    <property type="match status" value="1"/>
</dbReference>
<evidence type="ECO:0000256" key="1">
    <source>
        <dbReference type="ARBA" id="ARBA00001954"/>
    </source>
</evidence>
<feature type="non-terminal residue" evidence="9">
    <location>
        <position position="1"/>
    </location>
</feature>
<dbReference type="InterPro" id="IPR001273">
    <property type="entry name" value="ArAA_hydroxylase"/>
</dbReference>
<keyword evidence="6 9" id="KW-0503">Monooxygenase</keyword>
<dbReference type="SUPFAM" id="SSF55021">
    <property type="entry name" value="ACT-like"/>
    <property type="match status" value="1"/>
</dbReference>
<evidence type="ECO:0000256" key="6">
    <source>
        <dbReference type="ARBA" id="ARBA00023033"/>
    </source>
</evidence>
<name>A0ABS2XG56_POLSP</name>
<protein>
    <submittedName>
        <fullName evidence="9">TY3H monooxygenase</fullName>
    </submittedName>
</protein>
<dbReference type="PROSITE" id="PS51410">
    <property type="entry name" value="BH4_AAA_HYDROXYL_2"/>
    <property type="match status" value="2"/>
</dbReference>
<dbReference type="Pfam" id="PF00351">
    <property type="entry name" value="Biopterin_H"/>
    <property type="match status" value="3"/>
</dbReference>
<reference evidence="9" key="1">
    <citation type="journal article" date="2021" name="Cell">
        <title>Tracing the genetic footprints of vertebrate landing in non-teleost ray-finned fishes.</title>
        <authorList>
            <person name="Bi X."/>
            <person name="Wang K."/>
            <person name="Yang L."/>
            <person name="Pan H."/>
            <person name="Jiang H."/>
            <person name="Wei Q."/>
            <person name="Fang M."/>
            <person name="Yu H."/>
            <person name="Zhu C."/>
            <person name="Cai Y."/>
            <person name="He Y."/>
            <person name="Gan X."/>
            <person name="Zeng H."/>
            <person name="Yu D."/>
            <person name="Zhu Y."/>
            <person name="Jiang H."/>
            <person name="Qiu Q."/>
            <person name="Yang H."/>
            <person name="Zhang Y.E."/>
            <person name="Wang W."/>
            <person name="Zhu M."/>
            <person name="He S."/>
            <person name="Zhang G."/>
        </authorList>
    </citation>
    <scope>NUCLEOTIDE SEQUENCE</scope>
    <source>
        <strain evidence="9">Pddl_001</strain>
    </source>
</reference>
<dbReference type="InterPro" id="IPR036329">
    <property type="entry name" value="Aro-AA_hydroxylase_C_sf"/>
</dbReference>
<dbReference type="PRINTS" id="PR00372">
    <property type="entry name" value="FYWHYDRXLASE"/>
</dbReference>
<comment type="cofactor">
    <cofactor evidence="1">
        <name>Fe(2+)</name>
        <dbReference type="ChEBI" id="CHEBI:29033"/>
    </cofactor>
</comment>
<feature type="domain" description="Biopterin-dependent aromatic amino acid hydroxylase family profile" evidence="8">
    <location>
        <begin position="253"/>
        <end position="303"/>
    </location>
</feature>
<keyword evidence="4" id="KW-0560">Oxidoreductase</keyword>
<evidence type="ECO:0000256" key="5">
    <source>
        <dbReference type="ARBA" id="ARBA00023004"/>
    </source>
</evidence>
<keyword evidence="10" id="KW-1185">Reference proteome</keyword>
<evidence type="ECO:0000256" key="2">
    <source>
        <dbReference type="ARBA" id="ARBA00009712"/>
    </source>
</evidence>
<evidence type="ECO:0000256" key="3">
    <source>
        <dbReference type="ARBA" id="ARBA00022723"/>
    </source>
</evidence>
<dbReference type="Pfam" id="PF21417">
    <property type="entry name" value="TH_ACT"/>
    <property type="match status" value="1"/>
</dbReference>
<dbReference type="EMBL" id="JAAWVQ010027979">
    <property type="protein sequence ID" value="MBN3273138.1"/>
    <property type="molecule type" value="Genomic_DNA"/>
</dbReference>
<evidence type="ECO:0000256" key="7">
    <source>
        <dbReference type="SAM" id="MobiDB-lite"/>
    </source>
</evidence>
<comment type="similarity">
    <text evidence="2">Belongs to the biopterin-dependent aromatic amino acid hydroxylase family.</text>
</comment>
<dbReference type="Gene3D" id="1.10.800.10">
    <property type="entry name" value="Aromatic amino acid hydroxylase"/>
    <property type="match status" value="3"/>
</dbReference>
<evidence type="ECO:0000259" key="8">
    <source>
        <dbReference type="PROSITE" id="PS51410"/>
    </source>
</evidence>
<dbReference type="InterPro" id="IPR019774">
    <property type="entry name" value="Aromatic-AA_hydroxylase_C"/>
</dbReference>
<keyword evidence="5" id="KW-0408">Iron</keyword>
<organism evidence="9 10">
    <name type="scientific">Polyodon spathula</name>
    <name type="common">North American paddlefish</name>
    <name type="synonym">Squalus spathula</name>
    <dbReference type="NCBI Taxonomy" id="7913"/>
    <lineage>
        <taxon>Eukaryota</taxon>
        <taxon>Metazoa</taxon>
        <taxon>Chordata</taxon>
        <taxon>Craniata</taxon>
        <taxon>Vertebrata</taxon>
        <taxon>Euteleostomi</taxon>
        <taxon>Actinopterygii</taxon>
        <taxon>Chondrostei</taxon>
        <taxon>Acipenseriformes</taxon>
        <taxon>Polyodontidae</taxon>
        <taxon>Polyodon</taxon>
    </lineage>
</organism>
<proteinExistence type="inferred from homology"/>
<sequence>MKSDVQSAQHYTGRRRSLIEDARKEKEAGSPTSTDTKDGLVFKQENERITLNVFFTLRNAKNAGLSKTGKVFETCESRIHHIETRPTKKSKNGVEDLEFFIRCEVHSSDINILINSLKRVADDVKTSREEKVPWFPKKIRDLDKCHHLITKYDPDLDHDHPVSLNAYAFAFFFNELGEPLPRVEYTPEEIAIWREVYHTLSNIYPTHACKQYLDAFQLLEKHSGYSEDNIPQLQDVSRFLKELDDINGNYAFQEIGLASLGASDEDIEKLSTLYWFTVEFGLCKQNGVIKAYGAGLLSSYGELLKRSRAKRADRTVGRSTSSGSLRPLLTLLRSPSHELSVSCRAQSVSRFLEHKTKKARKCRHSQCGCVGKHVGCSTDKQAVPPQLTLCGTGPPLFQGLVNTLESDSAQVSVLTQELDALRSKHTIYLVKPSCQQEYFYSRYFLYALSNEPEYKPFDPEITAVQPYQDQTYQPVYFVSESFEEAKTKLRQYSSKIKKAFSVRYDPFTCSIEVLDKPQKVKNALNQMRDELKNLCFALEKLS</sequence>
<dbReference type="Proteomes" id="UP001166093">
    <property type="component" value="Unassembled WGS sequence"/>
</dbReference>
<dbReference type="InterPro" id="IPR045865">
    <property type="entry name" value="ACT-like_dom_sf"/>
</dbReference>
<evidence type="ECO:0000313" key="10">
    <source>
        <dbReference type="Proteomes" id="UP001166093"/>
    </source>
</evidence>
<evidence type="ECO:0000313" key="9">
    <source>
        <dbReference type="EMBL" id="MBN3273138.1"/>
    </source>
</evidence>
<dbReference type="GO" id="GO:0004497">
    <property type="term" value="F:monooxygenase activity"/>
    <property type="evidence" value="ECO:0007669"/>
    <property type="project" value="UniProtKB-KW"/>
</dbReference>
<dbReference type="SUPFAM" id="SSF56534">
    <property type="entry name" value="Aromatic aminoacid monoxygenases, catalytic and oligomerization domains"/>
    <property type="match status" value="2"/>
</dbReference>
<feature type="region of interest" description="Disordered" evidence="7">
    <location>
        <begin position="1"/>
        <end position="38"/>
    </location>
</feature>
<feature type="compositionally biased region" description="Basic and acidic residues" evidence="7">
    <location>
        <begin position="17"/>
        <end position="28"/>
    </location>
</feature>
<comment type="caution">
    <text evidence="9">The sequence shown here is derived from an EMBL/GenBank/DDBJ whole genome shotgun (WGS) entry which is preliminary data.</text>
</comment>
<keyword evidence="3" id="KW-0479">Metal-binding</keyword>
<feature type="non-terminal residue" evidence="9">
    <location>
        <position position="542"/>
    </location>
</feature>
<feature type="compositionally biased region" description="Polar residues" evidence="7">
    <location>
        <begin position="1"/>
        <end position="10"/>
    </location>
</feature>
<dbReference type="Gene3D" id="3.30.70.260">
    <property type="match status" value="1"/>
</dbReference>
<accession>A0ABS2XG56</accession>
<dbReference type="InterPro" id="IPR036951">
    <property type="entry name" value="ArAA_hydroxylase_sf"/>
</dbReference>